<accession>I4D3X5</accession>
<dbReference type="STRING" id="646529.Desaci_1485"/>
<dbReference type="CDD" id="cd02062">
    <property type="entry name" value="Nitro_FMN_reductase"/>
    <property type="match status" value="1"/>
</dbReference>
<dbReference type="SUPFAM" id="SSF55469">
    <property type="entry name" value="FMN-dependent nitroreductase-like"/>
    <property type="match status" value="1"/>
</dbReference>
<name>I4D3X5_DESAJ</name>
<dbReference type="RefSeq" id="WP_014826506.1">
    <property type="nucleotide sequence ID" value="NC_018068.1"/>
</dbReference>
<dbReference type="InterPro" id="IPR050627">
    <property type="entry name" value="Nitroreductase/BluB"/>
</dbReference>
<keyword evidence="2" id="KW-0288">FMN</keyword>
<gene>
    <name evidence="5" type="ordered locus">Desaci_1485</name>
</gene>
<dbReference type="InterPro" id="IPR029479">
    <property type="entry name" value="Nitroreductase"/>
</dbReference>
<keyword evidence="3" id="KW-0560">Oxidoreductase</keyword>
<feature type="domain" description="Nitroreductase" evidence="4">
    <location>
        <begin position="7"/>
        <end position="180"/>
    </location>
</feature>
<dbReference type="Proteomes" id="UP000002892">
    <property type="component" value="Chromosome"/>
</dbReference>
<dbReference type="AlphaFoldDB" id="I4D3X5"/>
<dbReference type="Gene3D" id="3.40.109.10">
    <property type="entry name" value="NADH Oxidase"/>
    <property type="match status" value="1"/>
</dbReference>
<dbReference type="PANTHER" id="PTHR23026">
    <property type="entry name" value="NADPH NITROREDUCTASE"/>
    <property type="match status" value="1"/>
</dbReference>
<proteinExistence type="predicted"/>
<dbReference type="eggNOG" id="COG0778">
    <property type="taxonomic scope" value="Bacteria"/>
</dbReference>
<reference evidence="5 6" key="1">
    <citation type="journal article" date="2012" name="J. Bacteriol.">
        <title>Complete genome sequences of Desulfosporosinus orientis DSM765T, Desulfosporosinus youngiae DSM17734T, Desulfosporosinus meridiei DSM13257T, and Desulfosporosinus acidiphilus DSM22704T.</title>
        <authorList>
            <person name="Pester M."/>
            <person name="Brambilla E."/>
            <person name="Alazard D."/>
            <person name="Rattei T."/>
            <person name="Weinmaier T."/>
            <person name="Han J."/>
            <person name="Lucas S."/>
            <person name="Lapidus A."/>
            <person name="Cheng J.F."/>
            <person name="Goodwin L."/>
            <person name="Pitluck S."/>
            <person name="Peters L."/>
            <person name="Ovchinnikova G."/>
            <person name="Teshima H."/>
            <person name="Detter J.C."/>
            <person name="Han C.S."/>
            <person name="Tapia R."/>
            <person name="Land M.L."/>
            <person name="Hauser L."/>
            <person name="Kyrpides N.C."/>
            <person name="Ivanova N.N."/>
            <person name="Pagani I."/>
            <person name="Huntmann M."/>
            <person name="Wei C.L."/>
            <person name="Davenport K.W."/>
            <person name="Daligault H."/>
            <person name="Chain P.S."/>
            <person name="Chen A."/>
            <person name="Mavromatis K."/>
            <person name="Markowitz V."/>
            <person name="Szeto E."/>
            <person name="Mikhailova N."/>
            <person name="Pati A."/>
            <person name="Wagner M."/>
            <person name="Woyke T."/>
            <person name="Ollivier B."/>
            <person name="Klenk H.P."/>
            <person name="Spring S."/>
            <person name="Loy A."/>
        </authorList>
    </citation>
    <scope>NUCLEOTIDE SEQUENCE [LARGE SCALE GENOMIC DNA]</scope>
    <source>
        <strain evidence="6">DSM 22704 / JCM 16185 / SJ4</strain>
    </source>
</reference>
<protein>
    <submittedName>
        <fullName evidence="5">Nitroreductase</fullName>
    </submittedName>
</protein>
<dbReference type="InterPro" id="IPR000415">
    <property type="entry name" value="Nitroreductase-like"/>
</dbReference>
<dbReference type="PANTHER" id="PTHR23026:SF90">
    <property type="entry name" value="IODOTYROSINE DEIODINASE 1"/>
    <property type="match status" value="1"/>
</dbReference>
<evidence type="ECO:0000313" key="6">
    <source>
        <dbReference type="Proteomes" id="UP000002892"/>
    </source>
</evidence>
<dbReference type="Pfam" id="PF00881">
    <property type="entry name" value="Nitroreductase"/>
    <property type="match status" value="1"/>
</dbReference>
<sequence>MELQEAIVKRRTIRDFSEQKINPDIINKALLAGLKAPSYNHLKQWYFILVSDREKRIALIHTEKMIESVTEELEESLKDFDNLSKQMYLDAIPKQKRMMLSAPELLVVVYKPKTQIADSTRIYDLNCLASVWCCIENILLSLAEDSVFGVTFIPQNTKAVKEVLNIPPELEVAAIIPFGYKANNATLIPQKEVRLEDRLFMNRWTKENPI</sequence>
<dbReference type="KEGG" id="dai:Desaci_1485"/>
<organism evidence="5 6">
    <name type="scientific">Desulfosporosinus acidiphilus (strain DSM 22704 / JCM 16185 / SJ4)</name>
    <dbReference type="NCBI Taxonomy" id="646529"/>
    <lineage>
        <taxon>Bacteria</taxon>
        <taxon>Bacillati</taxon>
        <taxon>Bacillota</taxon>
        <taxon>Clostridia</taxon>
        <taxon>Eubacteriales</taxon>
        <taxon>Desulfitobacteriaceae</taxon>
        <taxon>Desulfosporosinus</taxon>
    </lineage>
</organism>
<keyword evidence="6" id="KW-1185">Reference proteome</keyword>
<evidence type="ECO:0000256" key="2">
    <source>
        <dbReference type="ARBA" id="ARBA00022643"/>
    </source>
</evidence>
<evidence type="ECO:0000313" key="5">
    <source>
        <dbReference type="EMBL" id="AFM40499.1"/>
    </source>
</evidence>
<evidence type="ECO:0000256" key="3">
    <source>
        <dbReference type="ARBA" id="ARBA00023002"/>
    </source>
</evidence>
<dbReference type="EMBL" id="CP003639">
    <property type="protein sequence ID" value="AFM40499.1"/>
    <property type="molecule type" value="Genomic_DNA"/>
</dbReference>
<evidence type="ECO:0000259" key="4">
    <source>
        <dbReference type="Pfam" id="PF00881"/>
    </source>
</evidence>
<dbReference type="HOGENOM" id="CLU_070764_7_2_9"/>
<dbReference type="OrthoDB" id="9812105at2"/>
<keyword evidence="1" id="KW-0285">Flavoprotein</keyword>
<evidence type="ECO:0000256" key="1">
    <source>
        <dbReference type="ARBA" id="ARBA00022630"/>
    </source>
</evidence>
<dbReference type="GO" id="GO:0016491">
    <property type="term" value="F:oxidoreductase activity"/>
    <property type="evidence" value="ECO:0007669"/>
    <property type="project" value="UniProtKB-KW"/>
</dbReference>